<sequence length="510" mass="56314">MALPYQYIQARNSFVGGDATEWTLLGACGSRLVAQSSSGATSLWPVEDDELSRNRVDDEAQEPPGKRVKLSPPPQPRPNFCCLSLSNNKQYLVAATAEDRCIRVFQIELDCCLTELSQRCMARRLCAITLTPDDSIILCADKFGDVYAIPLLPSPDDEGSGTSARRHGETAPKQFVPSASLLTVHSGRNRKVLEEQIKQSGKGQKKTKETMKFKHELLLGHVSMLTDIVYATIDPGTKNERPHGYIITADRDEHIRISRGPPQAHIIEGFCQGHEEFVSRLCLTTSGLLVSGGGDTCLLVWDWLHSRLVDRLCIRDTVLFFLKADSELASRLSEESGLKIAVCGIWSVPRCQPEREVILVACEGIPALFRFGIQGTQGASKIGEIIPLSGNALDVAFICPPTGACTAVVSVDNLHKPGSTTETREHEGPFRLQYFSYQDGEWREDRTFERKLEWFSSRALVEKASSAAGQDARSDSTGETARARLAVDEKAVRDMLYGMENLRKRPGSED</sequence>
<accession>A0ACB6QMB1</accession>
<dbReference type="Proteomes" id="UP000799755">
    <property type="component" value="Unassembled WGS sequence"/>
</dbReference>
<evidence type="ECO:0000313" key="1">
    <source>
        <dbReference type="EMBL" id="KAF2468149.1"/>
    </source>
</evidence>
<organism evidence="1 2">
    <name type="scientific">Lindgomyces ingoldianus</name>
    <dbReference type="NCBI Taxonomy" id="673940"/>
    <lineage>
        <taxon>Eukaryota</taxon>
        <taxon>Fungi</taxon>
        <taxon>Dikarya</taxon>
        <taxon>Ascomycota</taxon>
        <taxon>Pezizomycotina</taxon>
        <taxon>Dothideomycetes</taxon>
        <taxon>Pleosporomycetidae</taxon>
        <taxon>Pleosporales</taxon>
        <taxon>Lindgomycetaceae</taxon>
        <taxon>Lindgomyces</taxon>
    </lineage>
</organism>
<name>A0ACB6QMB1_9PLEO</name>
<proteinExistence type="predicted"/>
<protein>
    <submittedName>
        <fullName evidence="1">tRNA methyltransferas-like protein</fullName>
    </submittedName>
</protein>
<dbReference type="EMBL" id="MU003517">
    <property type="protein sequence ID" value="KAF2468149.1"/>
    <property type="molecule type" value="Genomic_DNA"/>
</dbReference>
<keyword evidence="2" id="KW-1185">Reference proteome</keyword>
<reference evidence="1" key="1">
    <citation type="journal article" date="2020" name="Stud. Mycol.">
        <title>101 Dothideomycetes genomes: a test case for predicting lifestyles and emergence of pathogens.</title>
        <authorList>
            <person name="Haridas S."/>
            <person name="Albert R."/>
            <person name="Binder M."/>
            <person name="Bloem J."/>
            <person name="Labutti K."/>
            <person name="Salamov A."/>
            <person name="Andreopoulos B."/>
            <person name="Baker S."/>
            <person name="Barry K."/>
            <person name="Bills G."/>
            <person name="Bluhm B."/>
            <person name="Cannon C."/>
            <person name="Castanera R."/>
            <person name="Culley D."/>
            <person name="Daum C."/>
            <person name="Ezra D."/>
            <person name="Gonzalez J."/>
            <person name="Henrissat B."/>
            <person name="Kuo A."/>
            <person name="Liang C."/>
            <person name="Lipzen A."/>
            <person name="Lutzoni F."/>
            <person name="Magnuson J."/>
            <person name="Mondo S."/>
            <person name="Nolan M."/>
            <person name="Ohm R."/>
            <person name="Pangilinan J."/>
            <person name="Park H.-J."/>
            <person name="Ramirez L."/>
            <person name="Alfaro M."/>
            <person name="Sun H."/>
            <person name="Tritt A."/>
            <person name="Yoshinaga Y."/>
            <person name="Zwiers L.-H."/>
            <person name="Turgeon B."/>
            <person name="Goodwin S."/>
            <person name="Spatafora J."/>
            <person name="Crous P."/>
            <person name="Grigoriev I."/>
        </authorList>
    </citation>
    <scope>NUCLEOTIDE SEQUENCE</scope>
    <source>
        <strain evidence="1">ATCC 200398</strain>
    </source>
</reference>
<comment type="caution">
    <text evidence="1">The sequence shown here is derived from an EMBL/GenBank/DDBJ whole genome shotgun (WGS) entry which is preliminary data.</text>
</comment>
<gene>
    <name evidence="1" type="ORF">BDR25DRAFT_335542</name>
</gene>
<evidence type="ECO:0000313" key="2">
    <source>
        <dbReference type="Proteomes" id="UP000799755"/>
    </source>
</evidence>